<dbReference type="InterPro" id="IPR036737">
    <property type="entry name" value="OmpA-like_sf"/>
</dbReference>
<dbReference type="EMBL" id="BAABWD010000005">
    <property type="protein sequence ID" value="GAA6132811.1"/>
    <property type="molecule type" value="Genomic_DNA"/>
</dbReference>
<comment type="caution">
    <text evidence="3">The sequence shown here is derived from an EMBL/GenBank/DDBJ whole genome shotgun (WGS) entry which is preliminary data.</text>
</comment>
<evidence type="ECO:0000256" key="2">
    <source>
        <dbReference type="SAM" id="Phobius"/>
    </source>
</evidence>
<keyword evidence="4" id="KW-1185">Reference proteome</keyword>
<dbReference type="PANTHER" id="PTHR30441:SF8">
    <property type="entry name" value="DUF748 DOMAIN-CONTAINING PROTEIN"/>
    <property type="match status" value="1"/>
</dbReference>
<dbReference type="Gene3D" id="3.30.1330.60">
    <property type="entry name" value="OmpA-like domain"/>
    <property type="match status" value="1"/>
</dbReference>
<feature type="transmembrane region" description="Helical" evidence="2">
    <location>
        <begin position="12"/>
        <end position="32"/>
    </location>
</feature>
<dbReference type="Proteomes" id="UP001486808">
    <property type="component" value="Unassembled WGS sequence"/>
</dbReference>
<protein>
    <submittedName>
        <fullName evidence="3">DUF748 domain-containing protein</fullName>
    </submittedName>
</protein>
<gene>
    <name evidence="3" type="ORF">NBRC116187_31710</name>
</gene>
<evidence type="ECO:0000313" key="4">
    <source>
        <dbReference type="Proteomes" id="UP001486808"/>
    </source>
</evidence>
<keyword evidence="2" id="KW-0812">Transmembrane</keyword>
<evidence type="ECO:0000313" key="3">
    <source>
        <dbReference type="EMBL" id="GAA6132811.1"/>
    </source>
</evidence>
<reference evidence="3 4" key="1">
    <citation type="submission" date="2024-04" db="EMBL/GenBank/DDBJ databases">
        <title>Draft genome sequence of Halopseudomonas sabulinigri NBRC 116187.</title>
        <authorList>
            <person name="Miyakawa T."/>
            <person name="Kusuya Y."/>
            <person name="Miura T."/>
        </authorList>
    </citation>
    <scope>NUCLEOTIDE SEQUENCE [LARGE SCALE GENOMIC DNA]</scope>
    <source>
        <strain evidence="3 4">4NH20-0042</strain>
    </source>
</reference>
<sequence>MRIRKKTLVASLLIAGFLYVVVGFLLIPAIVLHTANSQLAKLATVPAHLSRVEFNPFSMELTLWGLHIGEADAPQLAFRRLYVNAELDSLWGGAVHLADAELERAHGEILFAQDGTFNLAQLFVLPDSAEPEPEQADKRVFPLLLDRLELISNSLHFVDQRPSEPVEFGYDALSLELTNLSTLPDDRAQMSLTASGPFGARLDWQGEATLVPITSKGSLRIQEVHLDTFWPYVRDQFALDLTDGVLNASTDYQLDLSERTDFKLSNAQLALTQFGIDAQAQPRVRVPQLAIRNASLDLVKQQASIEQISSQQLELWAAREADGQIDLLALLQRQSPTPNPATPAEEDPSQQQSTRQTRAAEEAEAQDVPQADSRAAEPATSEPPAPTEPSTSEPWQLQIAQADLKDYQLHLIDQVPAQDVALEIGPLNLSIRDFDSLGLKPFDLSLDTGLNNGGQLSAKGQVSLQPLGAELQVITSNIDLLLARPYVEPRVRIQLRSGKAHSDLKVSLGNVSPLQLTVSGDAQVSQLHLVDAERKRDLLKWQQLTLSSLRYTDNSLSIEQIALQQPYARFIINEDLTTNFSGLLIEQPGQPATSGNSDPMSIRIGGISLRDGSANFADFSLRPNFATAIGQLNGRIGTLDNQSSKSASVDVTGKVDRYAPVSIKGSLTPFDPLNSLDIATRFRNVELTTLTPYSGKFAGYRIRKGRLNLNLHYQIEKGQLTAQNKVLLEGLQLGERVDSPDAVDLPVRLAVALLKDTKGNIDIELPVSGNLEDPQFSVMPIVWQTLRNLALRAVQAPFKFIAGLVGGSDDDLSEVTFAAGSNNLDAAAQSNLNTLASALQERPVLTLEIEGMSSAEADGPILAAARLNGEYQEIQFKSLQAMGEKVPASPELLEIDDDDKPPLLEGIYRARMKQQPPADWAELDREERAAKMEQALLELWSRSDLLLRRLAQSRAAEIKAYLVDSAGLDAQRIYLVDVGKTEPTVDAKVATALHLGSQ</sequence>
<dbReference type="InterPro" id="IPR052894">
    <property type="entry name" value="AsmA-related"/>
</dbReference>
<dbReference type="RefSeq" id="WP_353389579.1">
    <property type="nucleotide sequence ID" value="NZ_BAABWD010000005.1"/>
</dbReference>
<proteinExistence type="predicted"/>
<accession>A0ABP9ZTK6</accession>
<keyword evidence="2" id="KW-1133">Transmembrane helix</keyword>
<name>A0ABP9ZTK6_9GAMM</name>
<dbReference type="PANTHER" id="PTHR30441">
    <property type="entry name" value="DUF748 DOMAIN-CONTAINING PROTEIN"/>
    <property type="match status" value="1"/>
</dbReference>
<organism evidence="3 4">
    <name type="scientific">Halopseudomonas sabulinigri</name>
    <dbReference type="NCBI Taxonomy" id="472181"/>
    <lineage>
        <taxon>Bacteria</taxon>
        <taxon>Pseudomonadati</taxon>
        <taxon>Pseudomonadota</taxon>
        <taxon>Gammaproteobacteria</taxon>
        <taxon>Pseudomonadales</taxon>
        <taxon>Pseudomonadaceae</taxon>
        <taxon>Halopseudomonas</taxon>
    </lineage>
</organism>
<dbReference type="InterPro" id="IPR008023">
    <property type="entry name" value="DUF748"/>
</dbReference>
<evidence type="ECO:0000256" key="1">
    <source>
        <dbReference type="SAM" id="MobiDB-lite"/>
    </source>
</evidence>
<feature type="region of interest" description="Disordered" evidence="1">
    <location>
        <begin position="334"/>
        <end position="393"/>
    </location>
</feature>
<dbReference type="Pfam" id="PF05359">
    <property type="entry name" value="DUF748"/>
    <property type="match status" value="2"/>
</dbReference>
<dbReference type="SUPFAM" id="SSF103088">
    <property type="entry name" value="OmpA-like"/>
    <property type="match status" value="1"/>
</dbReference>
<keyword evidence="2" id="KW-0472">Membrane</keyword>